<reference evidence="1" key="1">
    <citation type="journal article" date="2015" name="Nature">
        <title>Complex archaea that bridge the gap between prokaryotes and eukaryotes.</title>
        <authorList>
            <person name="Spang A."/>
            <person name="Saw J.H."/>
            <person name="Jorgensen S.L."/>
            <person name="Zaremba-Niedzwiedzka K."/>
            <person name="Martijn J."/>
            <person name="Lind A.E."/>
            <person name="van Eijk R."/>
            <person name="Schleper C."/>
            <person name="Guy L."/>
            <person name="Ettema T.J."/>
        </authorList>
    </citation>
    <scope>NUCLEOTIDE SEQUENCE</scope>
</reference>
<comment type="caution">
    <text evidence="1">The sequence shown here is derived from an EMBL/GenBank/DDBJ whole genome shotgun (WGS) entry which is preliminary data.</text>
</comment>
<organism evidence="1">
    <name type="scientific">marine sediment metagenome</name>
    <dbReference type="NCBI Taxonomy" id="412755"/>
    <lineage>
        <taxon>unclassified sequences</taxon>
        <taxon>metagenomes</taxon>
        <taxon>ecological metagenomes</taxon>
    </lineage>
</organism>
<name>A0A0F9FCG3_9ZZZZ</name>
<dbReference type="EMBL" id="LAZR01021855">
    <property type="protein sequence ID" value="KKL83888.1"/>
    <property type="molecule type" value="Genomic_DNA"/>
</dbReference>
<protein>
    <submittedName>
        <fullName evidence="1">Uncharacterized protein</fullName>
    </submittedName>
</protein>
<gene>
    <name evidence="1" type="ORF">LCGC14_1970230</name>
</gene>
<proteinExistence type="predicted"/>
<dbReference type="AlphaFoldDB" id="A0A0F9FCG3"/>
<accession>A0A0F9FCG3</accession>
<sequence length="258" mass="29113">MKAQDIRDDPNPLGLNDIDLRAFHAIKKKYPQFQLYDGTHAFREFYCYKIRALKSTLTRFPILPLVDMRSEVENIKTHHQPRSDLSDPVSLGAKMGECSVARGRIAELLFKALAQAPLWKTTLTLLNGKVWKDHDTKGAHRREGLIMEHNYDVECYDSELRGFISAASHIDNFFQAQFDSYSRQLTRIDVQNKVGVVHSAIASEVESIESVPSVQADSELDDLDTIESGTVMSRVRKGGLVQRDFPGSEIDDFLDGIG</sequence>
<evidence type="ECO:0000313" key="1">
    <source>
        <dbReference type="EMBL" id="KKL83888.1"/>
    </source>
</evidence>